<evidence type="ECO:0000256" key="3">
    <source>
        <dbReference type="ARBA" id="ARBA00023054"/>
    </source>
</evidence>
<evidence type="ECO:0000259" key="5">
    <source>
        <dbReference type="Pfam" id="PF10475"/>
    </source>
</evidence>
<dbReference type="InterPro" id="IPR019515">
    <property type="entry name" value="VPS54_N"/>
</dbReference>
<dbReference type="GO" id="GO:1990745">
    <property type="term" value="C:EARP complex"/>
    <property type="evidence" value="ECO:0007669"/>
    <property type="project" value="InterPro"/>
</dbReference>
<dbReference type="GO" id="GO:0000149">
    <property type="term" value="F:SNARE binding"/>
    <property type="evidence" value="ECO:0007669"/>
    <property type="project" value="TreeGrafter"/>
</dbReference>
<proteinExistence type="predicted"/>
<dbReference type="PANTHER" id="PTHR13258:SF0">
    <property type="entry name" value="SYNDETIN"/>
    <property type="match status" value="1"/>
</dbReference>
<dbReference type="GO" id="GO:0005829">
    <property type="term" value="C:cytosol"/>
    <property type="evidence" value="ECO:0007669"/>
    <property type="project" value="GOC"/>
</dbReference>
<evidence type="ECO:0000256" key="4">
    <source>
        <dbReference type="SAM" id="MobiDB-lite"/>
    </source>
</evidence>
<feature type="compositionally biased region" description="Polar residues" evidence="4">
    <location>
        <begin position="436"/>
        <end position="448"/>
    </location>
</feature>
<gene>
    <name evidence="6" type="primary">CCDC132</name>
    <name evidence="6" type="ORF">g.14578</name>
</gene>
<accession>A0A6G1SLS3</accession>
<dbReference type="InterPro" id="IPR040047">
    <property type="entry name" value="VPS50"/>
</dbReference>
<name>A0A6G1SLS3_9ACAR</name>
<dbReference type="GO" id="GO:0042147">
    <property type="term" value="P:retrograde transport, endosome to Golgi"/>
    <property type="evidence" value="ECO:0007669"/>
    <property type="project" value="InterPro"/>
</dbReference>
<evidence type="ECO:0000313" key="6">
    <source>
        <dbReference type="EMBL" id="MDE51435.1"/>
    </source>
</evidence>
<reference evidence="6" key="1">
    <citation type="submission" date="2018-10" db="EMBL/GenBank/DDBJ databases">
        <title>Transcriptome assembly of Aceria tosichella (Wheat curl mite) Type 2.</title>
        <authorList>
            <person name="Scully E.D."/>
            <person name="Geib S.M."/>
            <person name="Palmer N.A."/>
            <person name="Gupta A.K."/>
            <person name="Sarath G."/>
            <person name="Tatineni S."/>
        </authorList>
    </citation>
    <scope>NUCLEOTIDE SEQUENCE</scope>
    <source>
        <strain evidence="6">LincolnNE</strain>
    </source>
</reference>
<protein>
    <submittedName>
        <fullName evidence="6">Coiled-coil domain-containing protein 132</fullName>
    </submittedName>
</protein>
<feature type="region of interest" description="Disordered" evidence="4">
    <location>
        <begin position="436"/>
        <end position="472"/>
    </location>
</feature>
<organism evidence="6">
    <name type="scientific">Aceria tosichella</name>
    <name type="common">wheat curl mite</name>
    <dbReference type="NCBI Taxonomy" id="561515"/>
    <lineage>
        <taxon>Eukaryota</taxon>
        <taxon>Metazoa</taxon>
        <taxon>Ecdysozoa</taxon>
        <taxon>Arthropoda</taxon>
        <taxon>Chelicerata</taxon>
        <taxon>Arachnida</taxon>
        <taxon>Acari</taxon>
        <taxon>Acariformes</taxon>
        <taxon>Trombidiformes</taxon>
        <taxon>Prostigmata</taxon>
        <taxon>Eupodina</taxon>
        <taxon>Eriophyoidea</taxon>
        <taxon>Eriophyidae</taxon>
        <taxon>Eriophyinae</taxon>
        <taxon>Aceriini</taxon>
        <taxon>Aceria</taxon>
    </lineage>
</organism>
<dbReference type="GO" id="GO:0032456">
    <property type="term" value="P:endocytic recycling"/>
    <property type="evidence" value="ECO:0007669"/>
    <property type="project" value="InterPro"/>
</dbReference>
<keyword evidence="3" id="KW-0175">Coiled coil</keyword>
<dbReference type="GO" id="GO:0015031">
    <property type="term" value="P:protein transport"/>
    <property type="evidence" value="ECO:0007669"/>
    <property type="project" value="UniProtKB-KW"/>
</dbReference>
<sequence>MVLSQEVTDNLLNGIQFDLETLIKELPENLQSAYLLDCKNQLERLLTTVTHDISGLILKHQPTYVGELKRVTDLNKSIIDCIRTCSKGRQSLKFIKDCPTILERYRERESLMKLLKSLTAISELRKFVIEIQNLIDCQDLTSAIQMCKDGQLQVANFEQYKCVNDLGIRLNDIMEFISDSVISKLCTNYDLNTYPELRDAYNLLDRKEFLVDRALNFFTSFHSSSVEELKMFLANESWEMLPVKSDFNVMQLKEFAFLRESTTNKDSNEDLFGTDCYHQHHHHQQNHRGQLQDQGSYFSQPNALPLDRISLSSDSDLDSELDKDFVDEDEVMTVGGDSVSTAGAAKVKSFTKSMGPVLTNSSLNVLRLAGRYIQMMNVLGPISFEILMNIYKLLDQYIIFVFKKFGSDDDKKLKDVIASLRESLISDRTTIDNASEMVSEQAKVSSNEQPYQYNNNNNQQQQQQPPPPPTIDPKKAVAIESLIFLVNQLWNLHEYLVTLISPEQQAQLREQFSRKNSTIPDFLKARAELGPARNI</sequence>
<dbReference type="PANTHER" id="PTHR13258">
    <property type="entry name" value="SYNDETIN"/>
    <property type="match status" value="1"/>
</dbReference>
<evidence type="ECO:0000256" key="2">
    <source>
        <dbReference type="ARBA" id="ARBA00022927"/>
    </source>
</evidence>
<keyword evidence="1" id="KW-0813">Transport</keyword>
<evidence type="ECO:0000256" key="1">
    <source>
        <dbReference type="ARBA" id="ARBA00022448"/>
    </source>
</evidence>
<keyword evidence="2" id="KW-0653">Protein transport</keyword>
<dbReference type="EMBL" id="GGYP01006664">
    <property type="protein sequence ID" value="MDE51435.1"/>
    <property type="molecule type" value="Transcribed_RNA"/>
</dbReference>
<dbReference type="AlphaFoldDB" id="A0A6G1SLS3"/>
<feature type="compositionally biased region" description="Low complexity" evidence="4">
    <location>
        <begin position="449"/>
        <end position="463"/>
    </location>
</feature>
<dbReference type="Pfam" id="PF10475">
    <property type="entry name" value="Vps54_N"/>
    <property type="match status" value="1"/>
</dbReference>
<feature type="domain" description="Vacuolar protein sorting-associated protein 54 N-terminal" evidence="5">
    <location>
        <begin position="15"/>
        <end position="221"/>
    </location>
</feature>